<evidence type="ECO:0000256" key="3">
    <source>
        <dbReference type="ARBA" id="ARBA00022630"/>
    </source>
</evidence>
<evidence type="ECO:0000313" key="7">
    <source>
        <dbReference type="Proteomes" id="UP000590442"/>
    </source>
</evidence>
<proteinExistence type="inferred from homology"/>
<evidence type="ECO:0000313" key="6">
    <source>
        <dbReference type="EMBL" id="NJB71337.1"/>
    </source>
</evidence>
<accession>A0A846QVS4</accession>
<name>A0A846QVS4_9FLAO</name>
<dbReference type="Proteomes" id="UP000590442">
    <property type="component" value="Unassembled WGS sequence"/>
</dbReference>
<keyword evidence="4" id="KW-0560">Oxidoreductase</keyword>
<evidence type="ECO:0000256" key="2">
    <source>
        <dbReference type="ARBA" id="ARBA00009410"/>
    </source>
</evidence>
<dbReference type="AlphaFoldDB" id="A0A846QVS4"/>
<feature type="domain" description="FAD dependent oxidoreductase" evidence="5">
    <location>
        <begin position="6"/>
        <end position="375"/>
    </location>
</feature>
<dbReference type="GO" id="GO:0016491">
    <property type="term" value="F:oxidoreductase activity"/>
    <property type="evidence" value="ECO:0007669"/>
    <property type="project" value="UniProtKB-KW"/>
</dbReference>
<gene>
    <name evidence="6" type="ORF">GGR42_001799</name>
</gene>
<dbReference type="Gene3D" id="3.50.50.60">
    <property type="entry name" value="FAD/NAD(P)-binding domain"/>
    <property type="match status" value="1"/>
</dbReference>
<evidence type="ECO:0000256" key="4">
    <source>
        <dbReference type="ARBA" id="ARBA00023002"/>
    </source>
</evidence>
<dbReference type="InterPro" id="IPR006076">
    <property type="entry name" value="FAD-dep_OxRdtase"/>
</dbReference>
<dbReference type="NCBIfam" id="TIGR03364">
    <property type="entry name" value="HpnW_proposed"/>
    <property type="match status" value="1"/>
</dbReference>
<dbReference type="Pfam" id="PF01266">
    <property type="entry name" value="DAO"/>
    <property type="match status" value="1"/>
</dbReference>
<dbReference type="SUPFAM" id="SSF51905">
    <property type="entry name" value="FAD/NAD(P)-binding domain"/>
    <property type="match status" value="1"/>
</dbReference>
<organism evidence="6 7">
    <name type="scientific">Saonia flava</name>
    <dbReference type="NCBI Taxonomy" id="523696"/>
    <lineage>
        <taxon>Bacteria</taxon>
        <taxon>Pseudomonadati</taxon>
        <taxon>Bacteroidota</taxon>
        <taxon>Flavobacteriia</taxon>
        <taxon>Flavobacteriales</taxon>
        <taxon>Flavobacteriaceae</taxon>
        <taxon>Saonia</taxon>
    </lineage>
</organism>
<evidence type="ECO:0000256" key="1">
    <source>
        <dbReference type="ARBA" id="ARBA00001974"/>
    </source>
</evidence>
<protein>
    <submittedName>
        <fullName evidence="6">FAD dependent oxidoreductase TIGR03364</fullName>
    </submittedName>
</protein>
<comment type="similarity">
    <text evidence="2">Belongs to the DadA oxidoreductase family.</text>
</comment>
<dbReference type="InterPro" id="IPR036188">
    <property type="entry name" value="FAD/NAD-bd_sf"/>
</dbReference>
<comment type="cofactor">
    <cofactor evidence="1">
        <name>FAD</name>
        <dbReference type="ChEBI" id="CHEBI:57692"/>
    </cofactor>
</comment>
<dbReference type="PANTHER" id="PTHR13847">
    <property type="entry name" value="SARCOSINE DEHYDROGENASE-RELATED"/>
    <property type="match status" value="1"/>
</dbReference>
<reference evidence="6 7" key="1">
    <citation type="submission" date="2020-03" db="EMBL/GenBank/DDBJ databases">
        <title>Genomic Encyclopedia of Type Strains, Phase IV (KMG-IV): sequencing the most valuable type-strain genomes for metagenomic binning, comparative biology and taxonomic classification.</title>
        <authorList>
            <person name="Goeker M."/>
        </authorList>
    </citation>
    <scope>NUCLEOTIDE SEQUENCE [LARGE SCALE GENOMIC DNA]</scope>
    <source>
        <strain evidence="6 7">DSM 29762</strain>
    </source>
</reference>
<keyword evidence="7" id="KW-1185">Reference proteome</keyword>
<sequence>MNNIYDLVVVGGGALGTFHAYHAMQKGLKVALVEKNERPMGATVRNFGQVVPSGMNTKWQAYGRESLHIYKEIQSRFDISVRQEGSIYIASNEEEIQLLEELKKINVQNGYPSLLLNKRECLGSYPGLNQTYVKAGLFFPEEVTVEPHTMINKLHSYLKEMGLHIFKNKSVVECDSIIDGVVVNTSSGHALTASKVLICNGSDFKTLYPSLFNESDLEVCKLQMMSTEPQENHTLKGSILTGLSIRRYEAFHECPSYKAIKSNEDPNSFEKKWGIHILFKQAMDGSVIIGDSHEYANVSNMDNLGFDLNMKIDRFIIDEAKKIINLPNYKIHHRWFGLYSQSKNSDIFQHTIDKNIHIVTGIGGKGMTGSAGFSKENINKIFNF</sequence>
<dbReference type="InterPro" id="IPR017741">
    <property type="entry name" value="FAD-dependent_OxRdtase_HpnW"/>
</dbReference>
<dbReference type="PANTHER" id="PTHR13847:SF286">
    <property type="entry name" value="D-AMINO ACID DEHYDROGENASE"/>
    <property type="match status" value="1"/>
</dbReference>
<keyword evidence="3" id="KW-0285">Flavoprotein</keyword>
<dbReference type="GO" id="GO:0005737">
    <property type="term" value="C:cytoplasm"/>
    <property type="evidence" value="ECO:0007669"/>
    <property type="project" value="TreeGrafter"/>
</dbReference>
<comment type="caution">
    <text evidence="6">The sequence shown here is derived from an EMBL/GenBank/DDBJ whole genome shotgun (WGS) entry which is preliminary data.</text>
</comment>
<dbReference type="EMBL" id="JAATJJ010000001">
    <property type="protein sequence ID" value="NJB71337.1"/>
    <property type="molecule type" value="Genomic_DNA"/>
</dbReference>
<dbReference type="Gene3D" id="3.30.9.10">
    <property type="entry name" value="D-Amino Acid Oxidase, subunit A, domain 2"/>
    <property type="match status" value="1"/>
</dbReference>
<evidence type="ECO:0000259" key="5">
    <source>
        <dbReference type="Pfam" id="PF01266"/>
    </source>
</evidence>
<dbReference type="RefSeq" id="WP_167963006.1">
    <property type="nucleotide sequence ID" value="NZ_JAATJJ010000001.1"/>
</dbReference>